<reference evidence="4" key="1">
    <citation type="journal article" date="2021" name="PeerJ">
        <title>Extensive microbial diversity within the chicken gut microbiome revealed by metagenomics and culture.</title>
        <authorList>
            <person name="Gilroy R."/>
            <person name="Ravi A."/>
            <person name="Getino M."/>
            <person name="Pursley I."/>
            <person name="Horton D.L."/>
            <person name="Alikhan N.F."/>
            <person name="Baker D."/>
            <person name="Gharbi K."/>
            <person name="Hall N."/>
            <person name="Watson M."/>
            <person name="Adriaenssens E.M."/>
            <person name="Foster-Nyarko E."/>
            <person name="Jarju S."/>
            <person name="Secka A."/>
            <person name="Antonio M."/>
            <person name="Oren A."/>
            <person name="Chaudhuri R.R."/>
            <person name="La Ragione R."/>
            <person name="Hildebrand F."/>
            <person name="Pallen M.J."/>
        </authorList>
    </citation>
    <scope>NUCLEOTIDE SEQUENCE</scope>
    <source>
        <strain evidence="4">Gambia11-129</strain>
    </source>
</reference>
<dbReference type="InterPro" id="IPR003379">
    <property type="entry name" value="Carboxylase_cons_dom"/>
</dbReference>
<proteinExistence type="predicted"/>
<dbReference type="Gene3D" id="3.20.20.70">
    <property type="entry name" value="Aldolase class I"/>
    <property type="match status" value="1"/>
</dbReference>
<dbReference type="SUPFAM" id="SSF51230">
    <property type="entry name" value="Single hybrid motif"/>
    <property type="match status" value="2"/>
</dbReference>
<dbReference type="GO" id="GO:0004736">
    <property type="term" value="F:pyruvate carboxylase activity"/>
    <property type="evidence" value="ECO:0007669"/>
    <property type="project" value="UniProtKB-ARBA"/>
</dbReference>
<accession>A0A9D1TNK8</accession>
<evidence type="ECO:0000313" key="4">
    <source>
        <dbReference type="EMBL" id="HIV99061.1"/>
    </source>
</evidence>
<dbReference type="PROSITE" id="PS50968">
    <property type="entry name" value="BIOTINYL_LIPOYL"/>
    <property type="match status" value="2"/>
</dbReference>
<reference evidence="4" key="2">
    <citation type="submission" date="2021-04" db="EMBL/GenBank/DDBJ databases">
        <authorList>
            <person name="Gilroy R."/>
        </authorList>
    </citation>
    <scope>NUCLEOTIDE SEQUENCE</scope>
    <source>
        <strain evidence="4">Gambia11-129</strain>
    </source>
</reference>
<comment type="caution">
    <text evidence="4">The sequence shown here is derived from an EMBL/GenBank/DDBJ whole genome shotgun (WGS) entry which is preliminary data.</text>
</comment>
<evidence type="ECO:0000256" key="1">
    <source>
        <dbReference type="ARBA" id="ARBA00023267"/>
    </source>
</evidence>
<dbReference type="Pfam" id="PF00682">
    <property type="entry name" value="HMGL-like"/>
    <property type="match status" value="1"/>
</dbReference>
<dbReference type="Proteomes" id="UP000823936">
    <property type="component" value="Unassembled WGS sequence"/>
</dbReference>
<dbReference type="EMBL" id="DXHU01000019">
    <property type="protein sequence ID" value="HIV99061.1"/>
    <property type="molecule type" value="Genomic_DNA"/>
</dbReference>
<dbReference type="InterPro" id="IPR000891">
    <property type="entry name" value="PYR_CT"/>
</dbReference>
<dbReference type="InterPro" id="IPR011053">
    <property type="entry name" value="Single_hybrid_motif"/>
</dbReference>
<feature type="domain" description="Pyruvate carboxyltransferase" evidence="3">
    <location>
        <begin position="6"/>
        <end position="276"/>
    </location>
</feature>
<dbReference type="CDD" id="cd07937">
    <property type="entry name" value="DRE_TIM_PC_TC_5S"/>
    <property type="match status" value="1"/>
</dbReference>
<dbReference type="PANTHER" id="PTHR43778">
    <property type="entry name" value="PYRUVATE CARBOXYLASE"/>
    <property type="match status" value="1"/>
</dbReference>
<gene>
    <name evidence="4" type="ORF">IAB12_04730</name>
</gene>
<dbReference type="InterPro" id="IPR013785">
    <property type="entry name" value="Aldolase_TIM"/>
</dbReference>
<dbReference type="SUPFAM" id="SSF51569">
    <property type="entry name" value="Aldolase"/>
    <property type="match status" value="1"/>
</dbReference>
<dbReference type="AlphaFoldDB" id="A0A9D1TNK8"/>
<sequence>MSKKKVNFMCTAFRDGFQSVYGARVFTKDFMPAVAAAREAGITHFEAGGGARFQALYFYTNEDAFEMMDEFRRVAGPDANLQTLARGVNIVGLDSQPRDMIKLHAKLFKKHGMTTIRNFDALNDVNNLIDSGKAIHDAGLKHEVTVTMMSLPEGVTGAHDPDFYESILKQILDADIPFDSVCFKDASGTSTPHNVYETIKRARKLLGPDMNIVFHSHETAGVSIAQYFAALDAGATQLDLSLSPCSGGTCQPDVITMWHAMRGTDYTLDVDIQKIQEAERVFEDCMKDYFLPPEATMVNPNIPFFPLPGGALTANTQMLRDNNLMDKYPQIVEAMGETVRKGGFGTSVTPVSQFYFQQAFNNVMFGPWKKFAEGYGKMVLGYFGKTPVAPDPEVVKLAAEQLKLEPTTEKVVDINDRDPKKGVEAAKKMLAEAGLEETEENIFIAGACKEKGILYLTGKAHVNGVRKKSQEKKEEKKASNGEYTVTVNGVNYGVKIEKDSAVVNGVKYPLSIKDGIAAAPAAQSAKKTVVSSSVEVKAPMPGLALRFNVKVGDTVKKNDILMIMEAMKMENEIYSPCDGTITAISVNQGDQLQSGDLLITIGSEAVAAETVVAPEVKEEVKATEAPASAEPVSAAGGETEITAPMPGLALRFNVKVGDTVKKNDILMIMEAMKMENEIYSPCDGTVLKICVNQGDQLQSGDLMMIIG</sequence>
<dbReference type="GO" id="GO:0006094">
    <property type="term" value="P:gluconeogenesis"/>
    <property type="evidence" value="ECO:0007669"/>
    <property type="project" value="TreeGrafter"/>
</dbReference>
<organism evidence="4 5">
    <name type="scientific">Candidatus Ornithospirochaeta avicola</name>
    <dbReference type="NCBI Taxonomy" id="2840896"/>
    <lineage>
        <taxon>Bacteria</taxon>
        <taxon>Pseudomonadati</taxon>
        <taxon>Spirochaetota</taxon>
        <taxon>Spirochaetia</taxon>
        <taxon>Spirochaetales</taxon>
        <taxon>Spirochaetaceae</taxon>
        <taxon>Spirochaetaceae incertae sedis</taxon>
        <taxon>Candidatus Ornithospirochaeta</taxon>
    </lineage>
</organism>
<name>A0A9D1TNK8_9SPIO</name>
<dbReference type="SUPFAM" id="SSF89000">
    <property type="entry name" value="post-HMGL domain-like"/>
    <property type="match status" value="1"/>
</dbReference>
<dbReference type="PANTHER" id="PTHR43778:SF2">
    <property type="entry name" value="PYRUVATE CARBOXYLASE, MITOCHONDRIAL"/>
    <property type="match status" value="1"/>
</dbReference>
<evidence type="ECO:0000313" key="5">
    <source>
        <dbReference type="Proteomes" id="UP000823936"/>
    </source>
</evidence>
<dbReference type="PROSITE" id="PS50991">
    <property type="entry name" value="PYR_CT"/>
    <property type="match status" value="1"/>
</dbReference>
<evidence type="ECO:0000259" key="3">
    <source>
        <dbReference type="PROSITE" id="PS50991"/>
    </source>
</evidence>
<dbReference type="PROSITE" id="PS00188">
    <property type="entry name" value="BIOTIN"/>
    <property type="match status" value="2"/>
</dbReference>
<keyword evidence="1" id="KW-0092">Biotin</keyword>
<dbReference type="Gene3D" id="2.40.50.100">
    <property type="match status" value="2"/>
</dbReference>
<dbReference type="InterPro" id="IPR000089">
    <property type="entry name" value="Biotin_lipoyl"/>
</dbReference>
<feature type="domain" description="Lipoyl-binding" evidence="2">
    <location>
        <begin position="527"/>
        <end position="602"/>
    </location>
</feature>
<feature type="domain" description="Lipoyl-binding" evidence="2">
    <location>
        <begin position="629"/>
        <end position="707"/>
    </location>
</feature>
<dbReference type="InterPro" id="IPR001882">
    <property type="entry name" value="Biotin_BS"/>
</dbReference>
<dbReference type="Pfam" id="PF00364">
    <property type="entry name" value="Biotin_lipoyl"/>
    <property type="match status" value="2"/>
</dbReference>
<dbReference type="InterPro" id="IPR055268">
    <property type="entry name" value="PCB-like"/>
</dbReference>
<dbReference type="FunFam" id="2.40.50.100:FF:000003">
    <property type="entry name" value="Acetyl-CoA carboxylase biotin carboxyl carrier protein"/>
    <property type="match status" value="2"/>
</dbReference>
<protein>
    <submittedName>
        <fullName evidence="4">Biotin attachment protein</fullName>
    </submittedName>
</protein>
<evidence type="ECO:0000259" key="2">
    <source>
        <dbReference type="PROSITE" id="PS50968"/>
    </source>
</evidence>
<dbReference type="Pfam" id="PF02436">
    <property type="entry name" value="PYC_OADA"/>
    <property type="match status" value="1"/>
</dbReference>
<dbReference type="GO" id="GO:0005737">
    <property type="term" value="C:cytoplasm"/>
    <property type="evidence" value="ECO:0007669"/>
    <property type="project" value="TreeGrafter"/>
</dbReference>
<dbReference type="CDD" id="cd06850">
    <property type="entry name" value="biotinyl_domain"/>
    <property type="match status" value="2"/>
</dbReference>